<proteinExistence type="inferred from homology"/>
<feature type="compositionally biased region" description="Basic and acidic residues" evidence="3">
    <location>
        <begin position="350"/>
        <end position="367"/>
    </location>
</feature>
<dbReference type="Pfam" id="PF16679">
    <property type="entry name" value="CDT1_C"/>
    <property type="match status" value="1"/>
</dbReference>
<feature type="region of interest" description="Disordered" evidence="3">
    <location>
        <begin position="80"/>
        <end position="120"/>
    </location>
</feature>
<dbReference type="SMART" id="SM01075">
    <property type="entry name" value="CDT1"/>
    <property type="match status" value="1"/>
</dbReference>
<reference evidence="5 6" key="1">
    <citation type="submission" date="2024-11" db="EMBL/GenBank/DDBJ databases">
        <title>Chromosome-level genome assembly of Eucalyptus globulus Labill. provides insights into its genome evolution.</title>
        <authorList>
            <person name="Li X."/>
        </authorList>
    </citation>
    <scope>NUCLEOTIDE SEQUENCE [LARGE SCALE GENOMIC DNA]</scope>
    <source>
        <strain evidence="5">CL2024</strain>
        <tissue evidence="5">Fresh tender leaves</tissue>
    </source>
</reference>
<evidence type="ECO:0000256" key="1">
    <source>
        <dbReference type="ARBA" id="ARBA00008356"/>
    </source>
</evidence>
<dbReference type="PANTHER" id="PTHR28637">
    <property type="entry name" value="DNA REPLICATION FACTOR CDT1"/>
    <property type="match status" value="1"/>
</dbReference>
<dbReference type="PANTHER" id="PTHR28637:SF1">
    <property type="entry name" value="DNA REPLICATION FACTOR CDT1"/>
    <property type="match status" value="1"/>
</dbReference>
<feature type="region of interest" description="Disordered" evidence="3">
    <location>
        <begin position="1"/>
        <end position="67"/>
    </location>
</feature>
<dbReference type="InterPro" id="IPR014939">
    <property type="entry name" value="CDT1_Gemini-bd-like"/>
</dbReference>
<evidence type="ECO:0000256" key="3">
    <source>
        <dbReference type="SAM" id="MobiDB-lite"/>
    </source>
</evidence>
<dbReference type="SUPFAM" id="SSF46785">
    <property type="entry name" value="Winged helix' DNA-binding domain"/>
    <property type="match status" value="1"/>
</dbReference>
<feature type="compositionally biased region" description="Gly residues" evidence="3">
    <location>
        <begin position="31"/>
        <end position="44"/>
    </location>
</feature>
<protein>
    <recommendedName>
        <fullName evidence="4">CDT1 Geminin-binding domain-containing protein</fullName>
    </recommendedName>
</protein>
<dbReference type="InterPro" id="IPR045173">
    <property type="entry name" value="Cdt1"/>
</dbReference>
<dbReference type="InterPro" id="IPR036390">
    <property type="entry name" value="WH_DNA-bd_sf"/>
</dbReference>
<evidence type="ECO:0000256" key="2">
    <source>
        <dbReference type="ARBA" id="ARBA00023306"/>
    </source>
</evidence>
<feature type="region of interest" description="Disordered" evidence="3">
    <location>
        <begin position="431"/>
        <end position="453"/>
    </location>
</feature>
<name>A0ABD3ISK5_EUCGL</name>
<dbReference type="CDD" id="cd08767">
    <property type="entry name" value="Cdt1_c"/>
    <property type="match status" value="1"/>
</dbReference>
<dbReference type="CDD" id="cd08674">
    <property type="entry name" value="Cdt1_m"/>
    <property type="match status" value="1"/>
</dbReference>
<gene>
    <name evidence="5" type="ORF">ACJRO7_008841</name>
</gene>
<feature type="domain" description="CDT1 Geminin-binding" evidence="4">
    <location>
        <begin position="124"/>
        <end position="256"/>
    </location>
</feature>
<accession>A0ABD3ISK5</accession>
<comment type="similarity">
    <text evidence="1">Belongs to the Cdt1 family.</text>
</comment>
<evidence type="ECO:0000259" key="4">
    <source>
        <dbReference type="SMART" id="SM01075"/>
    </source>
</evidence>
<keyword evidence="6" id="KW-1185">Reference proteome</keyword>
<feature type="region of interest" description="Disordered" evidence="3">
    <location>
        <begin position="327"/>
        <end position="380"/>
    </location>
</feature>
<dbReference type="EMBL" id="JBJKBG010000011">
    <property type="protein sequence ID" value="KAL3717327.1"/>
    <property type="molecule type" value="Genomic_DNA"/>
</dbReference>
<dbReference type="AlphaFoldDB" id="A0ABD3ISK5"/>
<organism evidence="5 6">
    <name type="scientific">Eucalyptus globulus</name>
    <name type="common">Tasmanian blue gum</name>
    <dbReference type="NCBI Taxonomy" id="34317"/>
    <lineage>
        <taxon>Eukaryota</taxon>
        <taxon>Viridiplantae</taxon>
        <taxon>Streptophyta</taxon>
        <taxon>Embryophyta</taxon>
        <taxon>Tracheophyta</taxon>
        <taxon>Spermatophyta</taxon>
        <taxon>Magnoliopsida</taxon>
        <taxon>eudicotyledons</taxon>
        <taxon>Gunneridae</taxon>
        <taxon>Pentapetalae</taxon>
        <taxon>rosids</taxon>
        <taxon>malvids</taxon>
        <taxon>Myrtales</taxon>
        <taxon>Myrtaceae</taxon>
        <taxon>Myrtoideae</taxon>
        <taxon>Eucalypteae</taxon>
        <taxon>Eucalyptus</taxon>
    </lineage>
</organism>
<dbReference type="Proteomes" id="UP001634007">
    <property type="component" value="Unassembled WGS sequence"/>
</dbReference>
<evidence type="ECO:0000313" key="5">
    <source>
        <dbReference type="EMBL" id="KAL3717327.1"/>
    </source>
</evidence>
<dbReference type="Pfam" id="PF08839">
    <property type="entry name" value="CDT1"/>
    <property type="match status" value="1"/>
</dbReference>
<comment type="caution">
    <text evidence="5">The sequence shown here is derived from an EMBL/GenBank/DDBJ whole genome shotgun (WGS) entry which is preliminary data.</text>
</comment>
<sequence>MESPDSPPSSIAFRSKKPFSSASRKARSCDAGGGGGGAGAGAGADGILSSKTPEKPSRLPGRVRNRGVALSIRDVRRVAESLRGSSNRDPPAGREAGSSARKQIFADEGPARKPKRAAAGSTKLPEKYEVLGQFFDGLDSAVRLLKLKGSLSTFTNVCPKIECLTDRRFTHKHLSQLKYILPEAIEIKKVLTFDEQTSCMKPNLRISLNADAIQKDGETSLDNSKINLRKLFRARLSEFVSAHPEGDEVPEEPLPEPFNRSQDRISNEILRSNASLPAEASTEDPVGLQPAVASHLSGSFRRRFSQKVESNTLGNTIQTVSEVSLGPASLSVPEPHQDEISNDEETGSSEPHEDKLASQMSSKEHLADSAAPVVCPPSNNIATPRKAIDLLKTADSPQKISSLESTPTKLASTPAKLASTPARLMAATPQLQPPKRSFMSPEDDCASSPHKLIRRPPRTRSLKFDTPVKDTLVEDEARKKDSVSSDDDIFDILPQDLLQKIRDREKKAMEDKDPAISRAKRRREILTALPQLFNMMHFLFKSTKRSVMTREELIYQIIKSRFDMIDRREVEEQLDLMKELVPEWISEKAASTGDRLFSVNKMSDPDSIRQQLAEAK</sequence>
<dbReference type="InterPro" id="IPR038090">
    <property type="entry name" value="Cdt1_C_WH_dom_sf"/>
</dbReference>
<keyword evidence="2" id="KW-0131">Cell cycle</keyword>
<feature type="region of interest" description="Disordered" evidence="3">
    <location>
        <begin position="242"/>
        <end position="261"/>
    </location>
</feature>
<dbReference type="InterPro" id="IPR032054">
    <property type="entry name" value="Cdt1_C"/>
</dbReference>
<evidence type="ECO:0000313" key="6">
    <source>
        <dbReference type="Proteomes" id="UP001634007"/>
    </source>
</evidence>
<dbReference type="Gene3D" id="1.10.10.1420">
    <property type="entry name" value="DNA replication factor Cdt1, C-terminal WH domain"/>
    <property type="match status" value="1"/>
</dbReference>